<dbReference type="PANTHER" id="PTHR10334">
    <property type="entry name" value="CYSTEINE-RICH SECRETORY PROTEIN-RELATED"/>
    <property type="match status" value="1"/>
</dbReference>
<dbReference type="OrthoDB" id="9794228at2"/>
<organism evidence="3 4">
    <name type="scientific">Sphingomonas aracearum</name>
    <dbReference type="NCBI Taxonomy" id="2283317"/>
    <lineage>
        <taxon>Bacteria</taxon>
        <taxon>Pseudomonadati</taxon>
        <taxon>Pseudomonadota</taxon>
        <taxon>Alphaproteobacteria</taxon>
        <taxon>Sphingomonadales</taxon>
        <taxon>Sphingomonadaceae</taxon>
        <taxon>Sphingomonas</taxon>
    </lineage>
</organism>
<comment type="caution">
    <text evidence="3">The sequence shown here is derived from an EMBL/GenBank/DDBJ whole genome shotgun (WGS) entry which is preliminary data.</text>
</comment>
<dbReference type="InterPro" id="IPR014044">
    <property type="entry name" value="CAP_dom"/>
</dbReference>
<reference evidence="3 4" key="1">
    <citation type="submission" date="2018-07" db="EMBL/GenBank/DDBJ databases">
        <title>a novel species of Sphingomonas isolated from the rhizosphere soil of Araceae plant.</title>
        <authorList>
            <person name="Zhiyong W."/>
            <person name="Qinglan Z."/>
            <person name="Zhiwei F."/>
            <person name="Ding X."/>
            <person name="Gejiao W."/>
            <person name="Shixue Z."/>
        </authorList>
    </citation>
    <scope>NUCLEOTIDE SEQUENCE [LARGE SCALE GENOMIC DNA]</scope>
    <source>
        <strain evidence="3 4">WZY 27</strain>
    </source>
</reference>
<evidence type="ECO:0000259" key="2">
    <source>
        <dbReference type="SMART" id="SM00198"/>
    </source>
</evidence>
<name>A0A369VWB8_9SPHN</name>
<feature type="chain" id="PRO_5016689397" evidence="1">
    <location>
        <begin position="27"/>
        <end position="191"/>
    </location>
</feature>
<dbReference type="SUPFAM" id="SSF55797">
    <property type="entry name" value="PR-1-like"/>
    <property type="match status" value="1"/>
</dbReference>
<dbReference type="InterPro" id="IPR018244">
    <property type="entry name" value="Allrgn_V5/Tpx1_CS"/>
</dbReference>
<dbReference type="PRINTS" id="PR00837">
    <property type="entry name" value="V5TPXLIKE"/>
</dbReference>
<dbReference type="InterPro" id="IPR035940">
    <property type="entry name" value="CAP_sf"/>
</dbReference>
<evidence type="ECO:0000256" key="1">
    <source>
        <dbReference type="SAM" id="SignalP"/>
    </source>
</evidence>
<proteinExistence type="predicted"/>
<dbReference type="SMART" id="SM00198">
    <property type="entry name" value="SCP"/>
    <property type="match status" value="1"/>
</dbReference>
<dbReference type="PROSITE" id="PS01010">
    <property type="entry name" value="CRISP_2"/>
    <property type="match status" value="1"/>
</dbReference>
<dbReference type="InterPro" id="IPR001283">
    <property type="entry name" value="CRISP-related"/>
</dbReference>
<dbReference type="Gene3D" id="3.40.33.10">
    <property type="entry name" value="CAP"/>
    <property type="match status" value="1"/>
</dbReference>
<dbReference type="InterPro" id="IPR002413">
    <property type="entry name" value="V5_allergen-like"/>
</dbReference>
<feature type="domain" description="SCP" evidence="2">
    <location>
        <begin position="47"/>
        <end position="187"/>
    </location>
</feature>
<dbReference type="GO" id="GO:0008233">
    <property type="term" value="F:peptidase activity"/>
    <property type="evidence" value="ECO:0007669"/>
    <property type="project" value="UniProtKB-KW"/>
</dbReference>
<keyword evidence="1" id="KW-0732">Signal</keyword>
<dbReference type="PROSITE" id="PS01009">
    <property type="entry name" value="CRISP_1"/>
    <property type="match status" value="1"/>
</dbReference>
<dbReference type="PRINTS" id="PR00838">
    <property type="entry name" value="V5ALLERGEN"/>
</dbReference>
<gene>
    <name evidence="3" type="ORF">DVW87_03015</name>
</gene>
<dbReference type="EMBL" id="QQNB01000001">
    <property type="protein sequence ID" value="RDE06686.1"/>
    <property type="molecule type" value="Genomic_DNA"/>
</dbReference>
<dbReference type="AlphaFoldDB" id="A0A369VWB8"/>
<evidence type="ECO:0000313" key="4">
    <source>
        <dbReference type="Proteomes" id="UP000253918"/>
    </source>
</evidence>
<sequence>MRAAMTKRHVLALAPLLALLPAGCSSGPPRVVEARPSQEPAARGSALLRDAMLTGHNRARAIVGVPPLAWDDTLAAHARAYAEEMARTGRFQHAEQPQGPGREGENLFTGTRGAYSYAEMVQLWVDEQKSFVNEVTPNFSRTGNWRDVGHYTQIVWRTSRAVGCALAGGPRDDYLVCRYSPPGNVVGQRAF</sequence>
<dbReference type="Proteomes" id="UP000253918">
    <property type="component" value="Unassembled WGS sequence"/>
</dbReference>
<accession>A0A369VWB8</accession>
<evidence type="ECO:0000313" key="3">
    <source>
        <dbReference type="EMBL" id="RDE06686.1"/>
    </source>
</evidence>
<dbReference type="GO" id="GO:0005576">
    <property type="term" value="C:extracellular region"/>
    <property type="evidence" value="ECO:0007669"/>
    <property type="project" value="InterPro"/>
</dbReference>
<feature type="signal peptide" evidence="1">
    <location>
        <begin position="1"/>
        <end position="26"/>
    </location>
</feature>
<keyword evidence="3" id="KW-0378">Hydrolase</keyword>
<dbReference type="GO" id="GO:0006508">
    <property type="term" value="P:proteolysis"/>
    <property type="evidence" value="ECO:0007669"/>
    <property type="project" value="UniProtKB-KW"/>
</dbReference>
<dbReference type="Pfam" id="PF00188">
    <property type="entry name" value="CAP"/>
    <property type="match status" value="1"/>
</dbReference>
<keyword evidence="3" id="KW-0645">Protease</keyword>
<protein>
    <submittedName>
        <fullName evidence="3">Serine protease</fullName>
    </submittedName>
</protein>
<keyword evidence="4" id="KW-1185">Reference proteome</keyword>